<name>A0A498IHN7_MALDO</name>
<evidence type="ECO:0000256" key="1">
    <source>
        <dbReference type="ARBA" id="ARBA00007626"/>
    </source>
</evidence>
<comment type="similarity">
    <text evidence="1">Belongs to the PPR family. P subfamily.</text>
</comment>
<sequence>MSIRWPRLLTPTHLSQIIRKQKNPLTALQIFTQVKSKYPNYRHNGPVYATMISILGNSGRIAEMKDVINTMKNDSCECKDSVFAIAIKTYAQAGLLKDAVSLFNNISKFNCVNWTHSFNTLLEIMVNESKLEAAHRIFVEHCCGWEVSSRVRSLNLLMLALCRKGRSDIALQIFQEMDYQHCNPDRESYRILMRGLCEDKRLNEATHLLYSMFWRISRKGCGEDVVIYRTLLDALCDNGEIDEAVEILGKILRKGLKAPKRFRHNLDLSRYGNGKDTGGVKLLINEALVRGGIPSLASYSAMAIDLYNENKIGEADKVLKEMQDNGFRPTELVFEARAAALSGEKKVVEAVEVIEKEMVEANCVPTLRVYNVVMRCLCSEGQSVLAISYLKKMEKQVGCVADKKTYGILVDGLCEERRFLEASRVLQEMLIKSHWSCAETYSRVIRGLCSVGRQYEAVMWLEEMLSRAMLPEHSVWNSLVVSVCSNISNVENCSEGLLALTEFGRPLMQDRLVTGTDTISDW</sequence>
<evidence type="ECO:0008006" key="6">
    <source>
        <dbReference type="Google" id="ProtNLM"/>
    </source>
</evidence>
<proteinExistence type="inferred from homology"/>
<dbReference type="PROSITE" id="PS51375">
    <property type="entry name" value="PPR"/>
    <property type="match status" value="5"/>
</dbReference>
<dbReference type="Pfam" id="PF01535">
    <property type="entry name" value="PPR"/>
    <property type="match status" value="4"/>
</dbReference>
<dbReference type="GO" id="GO:0006396">
    <property type="term" value="P:RNA processing"/>
    <property type="evidence" value="ECO:0007669"/>
    <property type="project" value="TreeGrafter"/>
</dbReference>
<comment type="caution">
    <text evidence="4">The sequence shown here is derived from an EMBL/GenBank/DDBJ whole genome shotgun (WGS) entry which is preliminary data.</text>
</comment>
<dbReference type="Pfam" id="PF13041">
    <property type="entry name" value="PPR_2"/>
    <property type="match status" value="2"/>
</dbReference>
<evidence type="ECO:0000313" key="4">
    <source>
        <dbReference type="EMBL" id="RXH81021.1"/>
    </source>
</evidence>
<dbReference type="GO" id="GO:0003729">
    <property type="term" value="F:mRNA binding"/>
    <property type="evidence" value="ECO:0007669"/>
    <property type="project" value="TreeGrafter"/>
</dbReference>
<feature type="repeat" description="PPR" evidence="3">
    <location>
        <begin position="224"/>
        <end position="258"/>
    </location>
</feature>
<dbReference type="GO" id="GO:0007005">
    <property type="term" value="P:mitochondrion organization"/>
    <property type="evidence" value="ECO:0007669"/>
    <property type="project" value="TreeGrafter"/>
</dbReference>
<dbReference type="NCBIfam" id="TIGR00756">
    <property type="entry name" value="PPR"/>
    <property type="match status" value="4"/>
</dbReference>
<reference evidence="4 5" key="1">
    <citation type="submission" date="2018-10" db="EMBL/GenBank/DDBJ databases">
        <title>A high-quality apple genome assembly.</title>
        <authorList>
            <person name="Hu J."/>
        </authorList>
    </citation>
    <scope>NUCLEOTIDE SEQUENCE [LARGE SCALE GENOMIC DNA]</scope>
    <source>
        <strain evidence="5">cv. HFTH1</strain>
        <tissue evidence="4">Young leaf</tissue>
    </source>
</reference>
<organism evidence="4 5">
    <name type="scientific">Malus domestica</name>
    <name type="common">Apple</name>
    <name type="synonym">Pyrus malus</name>
    <dbReference type="NCBI Taxonomy" id="3750"/>
    <lineage>
        <taxon>Eukaryota</taxon>
        <taxon>Viridiplantae</taxon>
        <taxon>Streptophyta</taxon>
        <taxon>Embryophyta</taxon>
        <taxon>Tracheophyta</taxon>
        <taxon>Spermatophyta</taxon>
        <taxon>Magnoliopsida</taxon>
        <taxon>eudicotyledons</taxon>
        <taxon>Gunneridae</taxon>
        <taxon>Pentapetalae</taxon>
        <taxon>rosids</taxon>
        <taxon>fabids</taxon>
        <taxon>Rosales</taxon>
        <taxon>Rosaceae</taxon>
        <taxon>Amygdaloideae</taxon>
        <taxon>Maleae</taxon>
        <taxon>Malus</taxon>
    </lineage>
</organism>
<feature type="repeat" description="PPR" evidence="3">
    <location>
        <begin position="295"/>
        <end position="329"/>
    </location>
</feature>
<dbReference type="STRING" id="3750.A0A498IHN7"/>
<accession>A0A498IHN7</accession>
<keyword evidence="5" id="KW-1185">Reference proteome</keyword>
<dbReference type="AlphaFoldDB" id="A0A498IHN7"/>
<feature type="repeat" description="PPR" evidence="3">
    <location>
        <begin position="150"/>
        <end position="184"/>
    </location>
</feature>
<evidence type="ECO:0000256" key="2">
    <source>
        <dbReference type="ARBA" id="ARBA00022737"/>
    </source>
</evidence>
<dbReference type="Pfam" id="PF12854">
    <property type="entry name" value="PPR_1"/>
    <property type="match status" value="1"/>
</dbReference>
<dbReference type="InterPro" id="IPR002885">
    <property type="entry name" value="PPR_rpt"/>
</dbReference>
<keyword evidence="2" id="KW-0677">Repeat</keyword>
<feature type="repeat" description="PPR" evidence="3">
    <location>
        <begin position="402"/>
        <end position="436"/>
    </location>
</feature>
<dbReference type="Gene3D" id="1.25.40.10">
    <property type="entry name" value="Tetratricopeptide repeat domain"/>
    <property type="match status" value="5"/>
</dbReference>
<dbReference type="PANTHER" id="PTHR47934">
    <property type="entry name" value="PENTATRICOPEPTIDE REPEAT-CONTAINING PROTEIN PET309, MITOCHONDRIAL"/>
    <property type="match status" value="1"/>
</dbReference>
<dbReference type="Proteomes" id="UP000290289">
    <property type="component" value="Chromosome 12"/>
</dbReference>
<dbReference type="InterPro" id="IPR051114">
    <property type="entry name" value="Mito_RNA_Proc_CCM1"/>
</dbReference>
<dbReference type="PANTHER" id="PTHR47934:SF3">
    <property type="entry name" value="OS01G0913800 PROTEIN"/>
    <property type="match status" value="1"/>
</dbReference>
<dbReference type="GO" id="GO:0005739">
    <property type="term" value="C:mitochondrion"/>
    <property type="evidence" value="ECO:0007669"/>
    <property type="project" value="TreeGrafter"/>
</dbReference>
<gene>
    <name evidence="4" type="ORF">DVH24_004935</name>
</gene>
<evidence type="ECO:0000256" key="3">
    <source>
        <dbReference type="PROSITE-ProRule" id="PRU00708"/>
    </source>
</evidence>
<feature type="repeat" description="PPR" evidence="3">
    <location>
        <begin position="437"/>
        <end position="471"/>
    </location>
</feature>
<protein>
    <recommendedName>
        <fullName evidence="6">Pentacotripeptide-repeat region of PRORP domain-containing protein</fullName>
    </recommendedName>
</protein>
<evidence type="ECO:0000313" key="5">
    <source>
        <dbReference type="Proteomes" id="UP000290289"/>
    </source>
</evidence>
<dbReference type="EMBL" id="RDQH01000338">
    <property type="protein sequence ID" value="RXH81021.1"/>
    <property type="molecule type" value="Genomic_DNA"/>
</dbReference>
<dbReference type="InterPro" id="IPR011990">
    <property type="entry name" value="TPR-like_helical_dom_sf"/>
</dbReference>